<sequence length="192" mass="21674">MKKIAVTGIGNARRKIAESLSAKGAFPVDYPLHERPDADLLLVVYDGLYIDHFLEQSFDFEGEIVPVFFDTDKVLVFGSLKPSYGPGEVCTSCMIQRHKEMQGYNEMYDAVYGYCGFEKIDSVLDEEIEIFAVKLLDNLRSGKFRNQETVYLLSDSFFVPKQRAGYTGCPKCDFRLYESNELELLLSAKGGA</sequence>
<protein>
    <submittedName>
        <fullName evidence="1">Uncharacterized protein</fullName>
    </submittedName>
</protein>
<dbReference type="Proteomes" id="UP001380953">
    <property type="component" value="Unassembled WGS sequence"/>
</dbReference>
<dbReference type="EMBL" id="JBBKAR010000018">
    <property type="protein sequence ID" value="MEJ8303507.1"/>
    <property type="molecule type" value="Genomic_DNA"/>
</dbReference>
<accession>A0ACC6P9D7</accession>
<name>A0ACC6P9D7_9BACL</name>
<evidence type="ECO:0000313" key="1">
    <source>
        <dbReference type="EMBL" id="MEJ8303507.1"/>
    </source>
</evidence>
<evidence type="ECO:0000313" key="2">
    <source>
        <dbReference type="Proteomes" id="UP001380953"/>
    </source>
</evidence>
<reference evidence="1" key="1">
    <citation type="submission" date="2024-03" db="EMBL/GenBank/DDBJ databases">
        <title>Whole genome sequecning of epiphytes from Marcgravia umbellata leaves.</title>
        <authorList>
            <person name="Kumar G."/>
            <person name="Savka M.A."/>
        </authorList>
    </citation>
    <scope>NUCLEOTIDE SEQUENCE</scope>
    <source>
        <strain evidence="1">RIT_BL5</strain>
    </source>
</reference>
<proteinExistence type="predicted"/>
<keyword evidence="2" id="KW-1185">Reference proteome</keyword>
<organism evidence="1 2">
    <name type="scientific">Saccharibacillus sacchari</name>
    <dbReference type="NCBI Taxonomy" id="456493"/>
    <lineage>
        <taxon>Bacteria</taxon>
        <taxon>Bacillati</taxon>
        <taxon>Bacillota</taxon>
        <taxon>Bacilli</taxon>
        <taxon>Bacillales</taxon>
        <taxon>Paenibacillaceae</taxon>
        <taxon>Saccharibacillus</taxon>
    </lineage>
</organism>
<gene>
    <name evidence="1" type="ORF">WKI47_06200</name>
</gene>
<comment type="caution">
    <text evidence="1">The sequence shown here is derived from an EMBL/GenBank/DDBJ whole genome shotgun (WGS) entry which is preliminary data.</text>
</comment>